<dbReference type="Proteomes" id="UP000276133">
    <property type="component" value="Unassembled WGS sequence"/>
</dbReference>
<comment type="caution">
    <text evidence="1">The sequence shown here is derived from an EMBL/GenBank/DDBJ whole genome shotgun (WGS) entry which is preliminary data.</text>
</comment>
<gene>
    <name evidence="1" type="ORF">BpHYR1_014302</name>
</gene>
<evidence type="ECO:0000313" key="1">
    <source>
        <dbReference type="EMBL" id="RNA18880.1"/>
    </source>
</evidence>
<accession>A0A3M7R5P3</accession>
<reference evidence="1 2" key="1">
    <citation type="journal article" date="2018" name="Sci. Rep.">
        <title>Genomic signatures of local adaptation to the degree of environmental predictability in rotifers.</title>
        <authorList>
            <person name="Franch-Gras L."/>
            <person name="Hahn C."/>
            <person name="Garcia-Roger E.M."/>
            <person name="Carmona M.J."/>
            <person name="Serra M."/>
            <person name="Gomez A."/>
        </authorList>
    </citation>
    <scope>NUCLEOTIDE SEQUENCE [LARGE SCALE GENOMIC DNA]</scope>
    <source>
        <strain evidence="1">HYR1</strain>
    </source>
</reference>
<dbReference type="EMBL" id="REGN01004161">
    <property type="protein sequence ID" value="RNA18880.1"/>
    <property type="molecule type" value="Genomic_DNA"/>
</dbReference>
<sequence>MYVSVKEGRGEWGDPIIFYIKFKLLYPNNYLIQKIRKSQNDDERSNELKLLVFYQRMPLEEKT</sequence>
<evidence type="ECO:0000313" key="2">
    <source>
        <dbReference type="Proteomes" id="UP000276133"/>
    </source>
</evidence>
<name>A0A3M7R5P3_BRAPC</name>
<proteinExistence type="predicted"/>
<keyword evidence="2" id="KW-1185">Reference proteome</keyword>
<organism evidence="1 2">
    <name type="scientific">Brachionus plicatilis</name>
    <name type="common">Marine rotifer</name>
    <name type="synonym">Brachionus muelleri</name>
    <dbReference type="NCBI Taxonomy" id="10195"/>
    <lineage>
        <taxon>Eukaryota</taxon>
        <taxon>Metazoa</taxon>
        <taxon>Spiralia</taxon>
        <taxon>Gnathifera</taxon>
        <taxon>Rotifera</taxon>
        <taxon>Eurotatoria</taxon>
        <taxon>Monogononta</taxon>
        <taxon>Pseudotrocha</taxon>
        <taxon>Ploima</taxon>
        <taxon>Brachionidae</taxon>
        <taxon>Brachionus</taxon>
    </lineage>
</organism>
<protein>
    <submittedName>
        <fullName evidence="1">Uncharacterized protein</fullName>
    </submittedName>
</protein>
<dbReference type="AlphaFoldDB" id="A0A3M7R5P3"/>